<dbReference type="SUPFAM" id="SSF53335">
    <property type="entry name" value="S-adenosyl-L-methionine-dependent methyltransferases"/>
    <property type="match status" value="1"/>
</dbReference>
<keyword evidence="5 6" id="KW-0949">S-adenosyl-L-methionine</keyword>
<dbReference type="GO" id="GO:0032259">
    <property type="term" value="P:methylation"/>
    <property type="evidence" value="ECO:0007669"/>
    <property type="project" value="UniProtKB-KW"/>
</dbReference>
<dbReference type="InterPro" id="IPR007213">
    <property type="entry name" value="Ppm1/Ppm2/Tcmp"/>
</dbReference>
<keyword evidence="4 7" id="KW-0808">Transferase</keyword>
<gene>
    <name evidence="7" type="ORF">AWB85_04115</name>
</gene>
<proteinExistence type="inferred from homology"/>
<comment type="similarity">
    <text evidence="2 6">Belongs to the UPF0677 family.</text>
</comment>
<dbReference type="EC" id="2.1.1.-" evidence="6"/>
<evidence type="ECO:0000256" key="4">
    <source>
        <dbReference type="ARBA" id="ARBA00022679"/>
    </source>
</evidence>
<dbReference type="GO" id="GO:0008168">
    <property type="term" value="F:methyltransferase activity"/>
    <property type="evidence" value="ECO:0007669"/>
    <property type="project" value="UniProtKB-UniRule"/>
</dbReference>
<dbReference type="Gene3D" id="3.40.50.150">
    <property type="entry name" value="Vaccinia Virus protein VP39"/>
    <property type="match status" value="1"/>
</dbReference>
<evidence type="ECO:0000256" key="1">
    <source>
        <dbReference type="ARBA" id="ARBA00003907"/>
    </source>
</evidence>
<name>A0A179VFK1_9MYCO</name>
<evidence type="ECO:0000256" key="6">
    <source>
        <dbReference type="RuleBase" id="RU362030"/>
    </source>
</evidence>
<dbReference type="Pfam" id="PF04072">
    <property type="entry name" value="LCM"/>
    <property type="match status" value="1"/>
</dbReference>
<reference evidence="7 8" key="1">
    <citation type="submission" date="2016-01" db="EMBL/GenBank/DDBJ databases">
        <title>Mycobacterium immunogenum strain CD11_6 genome sequencing and assembly.</title>
        <authorList>
            <person name="Kaur G."/>
            <person name="Nair G.R."/>
            <person name="Mayilraj S."/>
        </authorList>
    </citation>
    <scope>NUCLEOTIDE SEQUENCE [LARGE SCALE GENOMIC DNA]</scope>
    <source>
        <strain evidence="7 8">CD11-6</strain>
    </source>
</reference>
<evidence type="ECO:0000313" key="7">
    <source>
        <dbReference type="EMBL" id="OAT70524.1"/>
    </source>
</evidence>
<accession>A0A179VFK1</accession>
<dbReference type="RefSeq" id="WP_064627711.1">
    <property type="nucleotide sequence ID" value="NZ_LQYE01000001.1"/>
</dbReference>
<sequence length="314" mass="34145">MARSDGDSWEITESVGSTALGVASARDAETRSANPLISDPYAGHFLTAAGEGVWNVYRFDGEPSAALLEAEPRLIERVAAMRSYVACRTKFFDDFFRDASAAGIRQAVILAAGLDARAWRLDWPHDATLFELDLPKVLAFKIGTLDARGATPGVRHVPVAVDLRDDWPEALRAGGFDAGEPSAWIAEGLLPYLPPAAQDQLFERVDALSVPGSRIAVEGFGEDFFNPETLARQRERGQALRRAAEEMQGQEIPDVADLWYLEKRTDVGEFLTGLGWQVTSETAPALLARHGRDIPADLPDATPHSAFLFAQKAG</sequence>
<dbReference type="Proteomes" id="UP000186919">
    <property type="component" value="Unassembled WGS sequence"/>
</dbReference>
<comment type="function">
    <text evidence="1 6">Exhibits S-adenosyl-L-methionine-dependent methyltransferase activity.</text>
</comment>
<dbReference type="AlphaFoldDB" id="A0A179VFK1"/>
<keyword evidence="3 6" id="KW-0489">Methyltransferase</keyword>
<dbReference type="NCBIfam" id="TIGR00027">
    <property type="entry name" value="mthyl_TIGR00027"/>
    <property type="match status" value="1"/>
</dbReference>
<dbReference type="InterPro" id="IPR011610">
    <property type="entry name" value="SAM_mthyl_Trfase_ML2640-like"/>
</dbReference>
<organism evidence="7 8">
    <name type="scientific">Mycobacteroides immunogenum</name>
    <dbReference type="NCBI Taxonomy" id="83262"/>
    <lineage>
        <taxon>Bacteria</taxon>
        <taxon>Bacillati</taxon>
        <taxon>Actinomycetota</taxon>
        <taxon>Actinomycetes</taxon>
        <taxon>Mycobacteriales</taxon>
        <taxon>Mycobacteriaceae</taxon>
        <taxon>Mycobacteroides</taxon>
    </lineage>
</organism>
<comment type="caution">
    <text evidence="7">The sequence shown here is derived from an EMBL/GenBank/DDBJ whole genome shotgun (WGS) entry which is preliminary data.</text>
</comment>
<evidence type="ECO:0000256" key="2">
    <source>
        <dbReference type="ARBA" id="ARBA00008138"/>
    </source>
</evidence>
<evidence type="ECO:0000256" key="3">
    <source>
        <dbReference type="ARBA" id="ARBA00022603"/>
    </source>
</evidence>
<evidence type="ECO:0000256" key="5">
    <source>
        <dbReference type="ARBA" id="ARBA00022691"/>
    </source>
</evidence>
<dbReference type="EMBL" id="LQYE01000001">
    <property type="protein sequence ID" value="OAT70524.1"/>
    <property type="molecule type" value="Genomic_DNA"/>
</dbReference>
<protein>
    <recommendedName>
        <fullName evidence="6">S-adenosyl-L-methionine-dependent methyltransferase</fullName>
        <ecNumber evidence="6">2.1.1.-</ecNumber>
    </recommendedName>
</protein>
<dbReference type="PANTHER" id="PTHR43619">
    <property type="entry name" value="S-ADENOSYL-L-METHIONINE-DEPENDENT METHYLTRANSFERASE YKTD-RELATED"/>
    <property type="match status" value="1"/>
</dbReference>
<dbReference type="PANTHER" id="PTHR43619:SF2">
    <property type="entry name" value="S-ADENOSYL-L-METHIONINE-DEPENDENT METHYLTRANSFERASES SUPERFAMILY PROTEIN"/>
    <property type="match status" value="1"/>
</dbReference>
<dbReference type="InterPro" id="IPR029063">
    <property type="entry name" value="SAM-dependent_MTases_sf"/>
</dbReference>
<evidence type="ECO:0000313" key="8">
    <source>
        <dbReference type="Proteomes" id="UP000186919"/>
    </source>
</evidence>